<dbReference type="EMBL" id="CAJRGZ010000015">
    <property type="protein sequence ID" value="CAG5148058.1"/>
    <property type="molecule type" value="Genomic_DNA"/>
</dbReference>
<evidence type="ECO:0000256" key="5">
    <source>
        <dbReference type="ARBA" id="ARBA00023128"/>
    </source>
</evidence>
<name>A0A8J2HYP9_9PLEO</name>
<dbReference type="InterPro" id="IPR039205">
    <property type="entry name" value="NDUFA11"/>
</dbReference>
<evidence type="ECO:0000313" key="9">
    <source>
        <dbReference type="Proteomes" id="UP000676310"/>
    </source>
</evidence>
<keyword evidence="3" id="KW-0999">Mitochondrion inner membrane</keyword>
<dbReference type="GO" id="GO:0006120">
    <property type="term" value="P:mitochondrial electron transport, NADH to ubiquinone"/>
    <property type="evidence" value="ECO:0007669"/>
    <property type="project" value="InterPro"/>
</dbReference>
<dbReference type="Proteomes" id="UP000676310">
    <property type="component" value="Unassembled WGS sequence"/>
</dbReference>
<dbReference type="RefSeq" id="XP_043165680.1">
    <property type="nucleotide sequence ID" value="XM_043309745.1"/>
</dbReference>
<keyword evidence="6 7" id="KW-0472">Membrane</keyword>
<dbReference type="OrthoDB" id="1913277at2759"/>
<dbReference type="PANTHER" id="PTHR21382">
    <property type="entry name" value="NADH-UBIQUINONE OXIDOREDUCTASE SUBUNIT"/>
    <property type="match status" value="1"/>
</dbReference>
<dbReference type="GeneID" id="67013556"/>
<keyword evidence="5" id="KW-0496">Mitochondrion</keyword>
<organism evidence="8 9">
    <name type="scientific">Alternaria atra</name>
    <dbReference type="NCBI Taxonomy" id="119953"/>
    <lineage>
        <taxon>Eukaryota</taxon>
        <taxon>Fungi</taxon>
        <taxon>Dikarya</taxon>
        <taxon>Ascomycota</taxon>
        <taxon>Pezizomycotina</taxon>
        <taxon>Dothideomycetes</taxon>
        <taxon>Pleosporomycetidae</taxon>
        <taxon>Pleosporales</taxon>
        <taxon>Pleosporineae</taxon>
        <taxon>Pleosporaceae</taxon>
        <taxon>Alternaria</taxon>
        <taxon>Alternaria sect. Ulocladioides</taxon>
    </lineage>
</organism>
<dbReference type="AlphaFoldDB" id="A0A8J2HYP9"/>
<comment type="caution">
    <text evidence="8">The sequence shown here is derived from an EMBL/GenBank/DDBJ whole genome shotgun (WGS) entry which is preliminary data.</text>
</comment>
<comment type="subcellular location">
    <subcellularLocation>
        <location evidence="1">Mitochondrion inner membrane</location>
        <topology evidence="1">Multi-pass membrane protein</topology>
    </subcellularLocation>
</comment>
<dbReference type="GO" id="GO:0005743">
    <property type="term" value="C:mitochondrial inner membrane"/>
    <property type="evidence" value="ECO:0007669"/>
    <property type="project" value="UniProtKB-SubCell"/>
</dbReference>
<evidence type="ECO:0000256" key="2">
    <source>
        <dbReference type="ARBA" id="ARBA00022692"/>
    </source>
</evidence>
<gene>
    <name evidence="8" type="ORF">ALTATR162_LOCUS2143</name>
</gene>
<reference evidence="8" key="1">
    <citation type="submission" date="2021-05" db="EMBL/GenBank/DDBJ databases">
        <authorList>
            <person name="Stam R."/>
        </authorList>
    </citation>
    <scope>NUCLEOTIDE SEQUENCE</scope>
    <source>
        <strain evidence="8">CS162</strain>
    </source>
</reference>
<evidence type="ECO:0000256" key="4">
    <source>
        <dbReference type="ARBA" id="ARBA00022989"/>
    </source>
</evidence>
<feature type="transmembrane region" description="Helical" evidence="7">
    <location>
        <begin position="48"/>
        <end position="70"/>
    </location>
</feature>
<dbReference type="PANTHER" id="PTHR21382:SF1">
    <property type="entry name" value="NADH DEHYDROGENASE [UBIQUINONE] 1 ALPHA SUBCOMPLEX SUBUNIT 11"/>
    <property type="match status" value="1"/>
</dbReference>
<sequence>MADQYVTFHPRDALSNTASTTLQTTAVGAVVAGVQNTLRKQNVGAMGILTRSGGIIALYAGVGAAYQFTLDATSNLRQKDDCYSEAVAGFVAGCGVGVARRSLPFMLGAGVCFSTVLTAFRYTNGMRGVGDIRDQVDDDGEVERREELKKVRRRPLSETLQQLGEGRGIYGPGYEERRRQRLLDKYGIDVKAAQESA</sequence>
<dbReference type="GO" id="GO:0045271">
    <property type="term" value="C:respiratory chain complex I"/>
    <property type="evidence" value="ECO:0007669"/>
    <property type="project" value="InterPro"/>
</dbReference>
<evidence type="ECO:0000256" key="7">
    <source>
        <dbReference type="SAM" id="Phobius"/>
    </source>
</evidence>
<evidence type="ECO:0008006" key="10">
    <source>
        <dbReference type="Google" id="ProtNLM"/>
    </source>
</evidence>
<evidence type="ECO:0000256" key="3">
    <source>
        <dbReference type="ARBA" id="ARBA00022792"/>
    </source>
</evidence>
<keyword evidence="2 7" id="KW-0812">Transmembrane</keyword>
<evidence type="ECO:0000256" key="6">
    <source>
        <dbReference type="ARBA" id="ARBA00023136"/>
    </source>
</evidence>
<keyword evidence="9" id="KW-1185">Reference proteome</keyword>
<protein>
    <recommendedName>
        <fullName evidence="10">NADH-ubiquinone oxidoreductase 213 kDa subunit</fullName>
    </recommendedName>
</protein>
<evidence type="ECO:0000313" key="8">
    <source>
        <dbReference type="EMBL" id="CAG5148058.1"/>
    </source>
</evidence>
<feature type="transmembrane region" description="Helical" evidence="7">
    <location>
        <begin position="105"/>
        <end position="123"/>
    </location>
</feature>
<keyword evidence="4 7" id="KW-1133">Transmembrane helix</keyword>
<accession>A0A8J2HYP9</accession>
<proteinExistence type="predicted"/>
<evidence type="ECO:0000256" key="1">
    <source>
        <dbReference type="ARBA" id="ARBA00004448"/>
    </source>
</evidence>